<sequence length="188" mass="22370">MAGHADEIRLTMQNVALFAEECIIFVLRWYNLDWFPPVSREALRRYSRFNLFTVEIGKALAHDCMITESRSVGDMTGFNAETWLQMPVDEARMYLSRHFLDFTFALPARDHFKHLLLWTFACYLCRQAVIRNRRIFISDVLAQLVIIMYSNYKYLSHYEDLDVKATLYNRIHFYLHNPLDYEGLHSAR</sequence>
<protein>
    <submittedName>
        <fullName evidence="1">Uncharacterized protein</fullName>
    </submittedName>
</protein>
<dbReference type="Proteomes" id="UP000499080">
    <property type="component" value="Unassembled WGS sequence"/>
</dbReference>
<proteinExistence type="predicted"/>
<evidence type="ECO:0000313" key="2">
    <source>
        <dbReference type="Proteomes" id="UP000499080"/>
    </source>
</evidence>
<keyword evidence="2" id="KW-1185">Reference proteome</keyword>
<gene>
    <name evidence="1" type="ORF">AVEN_122068_1</name>
</gene>
<organism evidence="1 2">
    <name type="scientific">Araneus ventricosus</name>
    <name type="common">Orbweaver spider</name>
    <name type="synonym">Epeira ventricosa</name>
    <dbReference type="NCBI Taxonomy" id="182803"/>
    <lineage>
        <taxon>Eukaryota</taxon>
        <taxon>Metazoa</taxon>
        <taxon>Ecdysozoa</taxon>
        <taxon>Arthropoda</taxon>
        <taxon>Chelicerata</taxon>
        <taxon>Arachnida</taxon>
        <taxon>Araneae</taxon>
        <taxon>Araneomorphae</taxon>
        <taxon>Entelegynae</taxon>
        <taxon>Araneoidea</taxon>
        <taxon>Araneidae</taxon>
        <taxon>Araneus</taxon>
    </lineage>
</organism>
<name>A0A4Y2LXS0_ARAVE</name>
<comment type="caution">
    <text evidence="1">The sequence shown here is derived from an EMBL/GenBank/DDBJ whole genome shotgun (WGS) entry which is preliminary data.</text>
</comment>
<dbReference type="OrthoDB" id="6412392at2759"/>
<evidence type="ECO:0000313" key="1">
    <source>
        <dbReference type="EMBL" id="GBN19581.1"/>
    </source>
</evidence>
<accession>A0A4Y2LXS0</accession>
<dbReference type="AlphaFoldDB" id="A0A4Y2LXS0"/>
<reference evidence="1 2" key="1">
    <citation type="journal article" date="2019" name="Sci. Rep.">
        <title>Orb-weaving spider Araneus ventricosus genome elucidates the spidroin gene catalogue.</title>
        <authorList>
            <person name="Kono N."/>
            <person name="Nakamura H."/>
            <person name="Ohtoshi R."/>
            <person name="Moran D.A.P."/>
            <person name="Shinohara A."/>
            <person name="Yoshida Y."/>
            <person name="Fujiwara M."/>
            <person name="Mori M."/>
            <person name="Tomita M."/>
            <person name="Arakawa K."/>
        </authorList>
    </citation>
    <scope>NUCLEOTIDE SEQUENCE [LARGE SCALE GENOMIC DNA]</scope>
</reference>
<dbReference type="EMBL" id="BGPR01006509">
    <property type="protein sequence ID" value="GBN19581.1"/>
    <property type="molecule type" value="Genomic_DNA"/>
</dbReference>